<comment type="similarity">
    <text evidence="5">Belongs to the SAT4 family.</text>
</comment>
<feature type="transmembrane region" description="Helical" evidence="6">
    <location>
        <begin position="225"/>
        <end position="249"/>
    </location>
</feature>
<proteinExistence type="inferred from homology"/>
<dbReference type="InterPro" id="IPR049326">
    <property type="entry name" value="Rhodopsin_dom_fungi"/>
</dbReference>
<evidence type="ECO:0000256" key="4">
    <source>
        <dbReference type="ARBA" id="ARBA00023136"/>
    </source>
</evidence>
<sequence length="367" mass="41183">MAEVNLDGPAMTPPAGKMPNYTNPPTLMPAVIATAVVVLTLMTVCVAARAFVKIVILRKHYVEDWLCYWAWAGVVTYTGIFIYIADYGFARHQYDVSVAMFRHIMYYCNILYCVYSPTTLPAKLSVLFQIKRIFTTREKNIVYWVVWLSIIANIIVYTGLFFSYVFSCWPREAIWNSSVQGECISSVSSNFAAGILNFISDLEALLLPAWGIWHLNMPVQRKLAVFAVFGVGSIACAIGMIGIYFRVILLKTPDFTWLCTKAAILVISEMSTVVIVGCFPSLPRFYHYVRGSERTKQQSYDTPNSDERDHQKPGTFAKYIGPGVISSISNEHLELHSYTSEEPAHSMGEDGIRKTTHVEQSVLKGSA</sequence>
<accession>A0A6A6V2B3</accession>
<organism evidence="8 9">
    <name type="scientific">Sporormia fimetaria CBS 119925</name>
    <dbReference type="NCBI Taxonomy" id="1340428"/>
    <lineage>
        <taxon>Eukaryota</taxon>
        <taxon>Fungi</taxon>
        <taxon>Dikarya</taxon>
        <taxon>Ascomycota</taxon>
        <taxon>Pezizomycotina</taxon>
        <taxon>Dothideomycetes</taxon>
        <taxon>Pleosporomycetidae</taxon>
        <taxon>Pleosporales</taxon>
        <taxon>Sporormiaceae</taxon>
        <taxon>Sporormia</taxon>
    </lineage>
</organism>
<evidence type="ECO:0000256" key="3">
    <source>
        <dbReference type="ARBA" id="ARBA00022989"/>
    </source>
</evidence>
<keyword evidence="9" id="KW-1185">Reference proteome</keyword>
<dbReference type="OrthoDB" id="5342292at2759"/>
<feature type="transmembrane region" description="Helical" evidence="6">
    <location>
        <begin position="191"/>
        <end position="213"/>
    </location>
</feature>
<feature type="transmembrane region" description="Helical" evidence="6">
    <location>
        <begin position="27"/>
        <end position="52"/>
    </location>
</feature>
<dbReference type="GO" id="GO:0016020">
    <property type="term" value="C:membrane"/>
    <property type="evidence" value="ECO:0007669"/>
    <property type="project" value="UniProtKB-SubCell"/>
</dbReference>
<evidence type="ECO:0000313" key="9">
    <source>
        <dbReference type="Proteomes" id="UP000799440"/>
    </source>
</evidence>
<dbReference type="PANTHER" id="PTHR33048">
    <property type="entry name" value="PTH11-LIKE INTEGRAL MEMBRANE PROTEIN (AFU_ORTHOLOGUE AFUA_5G11245)"/>
    <property type="match status" value="1"/>
</dbReference>
<evidence type="ECO:0000256" key="5">
    <source>
        <dbReference type="ARBA" id="ARBA00038359"/>
    </source>
</evidence>
<evidence type="ECO:0000256" key="2">
    <source>
        <dbReference type="ARBA" id="ARBA00022692"/>
    </source>
</evidence>
<evidence type="ECO:0000256" key="1">
    <source>
        <dbReference type="ARBA" id="ARBA00004141"/>
    </source>
</evidence>
<feature type="transmembrane region" description="Helical" evidence="6">
    <location>
        <begin position="104"/>
        <end position="120"/>
    </location>
</feature>
<evidence type="ECO:0000313" key="8">
    <source>
        <dbReference type="EMBL" id="KAF2743451.1"/>
    </source>
</evidence>
<name>A0A6A6V2B3_9PLEO</name>
<keyword evidence="4 6" id="KW-0472">Membrane</keyword>
<feature type="transmembrane region" description="Helical" evidence="6">
    <location>
        <begin position="255"/>
        <end position="282"/>
    </location>
</feature>
<keyword evidence="2 6" id="KW-0812">Transmembrane</keyword>
<dbReference type="Proteomes" id="UP000799440">
    <property type="component" value="Unassembled WGS sequence"/>
</dbReference>
<comment type="subcellular location">
    <subcellularLocation>
        <location evidence="1">Membrane</location>
        <topology evidence="1">Multi-pass membrane protein</topology>
    </subcellularLocation>
</comment>
<protein>
    <recommendedName>
        <fullName evidence="7">Rhodopsin domain-containing protein</fullName>
    </recommendedName>
</protein>
<feature type="domain" description="Rhodopsin" evidence="7">
    <location>
        <begin position="48"/>
        <end position="283"/>
    </location>
</feature>
<keyword evidence="3 6" id="KW-1133">Transmembrane helix</keyword>
<feature type="transmembrane region" description="Helical" evidence="6">
    <location>
        <begin position="64"/>
        <end position="84"/>
    </location>
</feature>
<dbReference type="EMBL" id="MU006597">
    <property type="protein sequence ID" value="KAF2743451.1"/>
    <property type="molecule type" value="Genomic_DNA"/>
</dbReference>
<feature type="transmembrane region" description="Helical" evidence="6">
    <location>
        <begin position="141"/>
        <end position="166"/>
    </location>
</feature>
<reference evidence="8" key="1">
    <citation type="journal article" date="2020" name="Stud. Mycol.">
        <title>101 Dothideomycetes genomes: a test case for predicting lifestyles and emergence of pathogens.</title>
        <authorList>
            <person name="Haridas S."/>
            <person name="Albert R."/>
            <person name="Binder M."/>
            <person name="Bloem J."/>
            <person name="Labutti K."/>
            <person name="Salamov A."/>
            <person name="Andreopoulos B."/>
            <person name="Baker S."/>
            <person name="Barry K."/>
            <person name="Bills G."/>
            <person name="Bluhm B."/>
            <person name="Cannon C."/>
            <person name="Castanera R."/>
            <person name="Culley D."/>
            <person name="Daum C."/>
            <person name="Ezra D."/>
            <person name="Gonzalez J."/>
            <person name="Henrissat B."/>
            <person name="Kuo A."/>
            <person name="Liang C."/>
            <person name="Lipzen A."/>
            <person name="Lutzoni F."/>
            <person name="Magnuson J."/>
            <person name="Mondo S."/>
            <person name="Nolan M."/>
            <person name="Ohm R."/>
            <person name="Pangilinan J."/>
            <person name="Park H.-J."/>
            <person name="Ramirez L."/>
            <person name="Alfaro M."/>
            <person name="Sun H."/>
            <person name="Tritt A."/>
            <person name="Yoshinaga Y."/>
            <person name="Zwiers L.-H."/>
            <person name="Turgeon B."/>
            <person name="Goodwin S."/>
            <person name="Spatafora J."/>
            <person name="Crous P."/>
            <person name="Grigoriev I."/>
        </authorList>
    </citation>
    <scope>NUCLEOTIDE SEQUENCE</scope>
    <source>
        <strain evidence="8">CBS 119925</strain>
    </source>
</reference>
<dbReference type="InterPro" id="IPR052337">
    <property type="entry name" value="SAT4-like"/>
</dbReference>
<dbReference type="Pfam" id="PF20684">
    <property type="entry name" value="Fung_rhodopsin"/>
    <property type="match status" value="1"/>
</dbReference>
<dbReference type="PANTHER" id="PTHR33048:SF129">
    <property type="entry name" value="INTEGRAL MEMBRANE PROTEIN-RELATED"/>
    <property type="match status" value="1"/>
</dbReference>
<evidence type="ECO:0000256" key="6">
    <source>
        <dbReference type="SAM" id="Phobius"/>
    </source>
</evidence>
<dbReference type="AlphaFoldDB" id="A0A6A6V2B3"/>
<gene>
    <name evidence="8" type="ORF">M011DRAFT_410590</name>
</gene>
<evidence type="ECO:0000259" key="7">
    <source>
        <dbReference type="Pfam" id="PF20684"/>
    </source>
</evidence>